<comment type="catalytic activity">
    <reaction evidence="5">
        <text>UDP-N-acetyl-alpha-D-mannosamine + N-acetyl-alpha-D-glucosaminyl-di-trans,octa-cis-undecaprenyl diphosphate = N-acetyl-beta-D-mannosaminyl-(1-&gt;4)-N-acetyl-alpha-D-glucosaminyl di-trans,octa-cis-undecaprenyl diphosphate + UDP + H(+)</text>
        <dbReference type="Rhea" id="RHEA:16053"/>
        <dbReference type="ChEBI" id="CHEBI:15378"/>
        <dbReference type="ChEBI" id="CHEBI:58223"/>
        <dbReference type="ChEBI" id="CHEBI:62959"/>
        <dbReference type="ChEBI" id="CHEBI:68623"/>
        <dbReference type="ChEBI" id="CHEBI:132210"/>
        <dbReference type="EC" id="2.4.1.187"/>
    </reaction>
</comment>
<evidence type="ECO:0000256" key="4">
    <source>
        <dbReference type="ARBA" id="ARBA00023316"/>
    </source>
</evidence>
<dbReference type="InterPro" id="IPR004629">
    <property type="entry name" value="WecG_TagA_CpsF"/>
</dbReference>
<evidence type="ECO:0000256" key="1">
    <source>
        <dbReference type="ARBA" id="ARBA00022676"/>
    </source>
</evidence>
<dbReference type="Proteomes" id="UP000182635">
    <property type="component" value="Unassembled WGS sequence"/>
</dbReference>
<dbReference type="UniPathway" id="UPA00632"/>
<dbReference type="NCBIfam" id="TIGR00696">
    <property type="entry name" value="wecG_tagA_cpsF"/>
    <property type="match status" value="1"/>
</dbReference>
<protein>
    <recommendedName>
        <fullName evidence="5">N-acetylglucosaminyldiphosphoundecaprenol N-acetyl-beta-D-mannosaminyltransferase</fullName>
        <ecNumber evidence="5">2.4.1.187</ecNumber>
    </recommendedName>
    <alternativeName>
        <fullName evidence="5">N-acetylmannosaminyltransferase</fullName>
    </alternativeName>
    <alternativeName>
        <fullName evidence="5">UDP-N-acetylmannosamine transferase</fullName>
    </alternativeName>
    <alternativeName>
        <fullName evidence="5">UDP-N-acetylmannosamine:N-acetylglucosaminyl pyrophosphorylundecaprenol N-acetylmannosaminyltransferase</fullName>
    </alternativeName>
</protein>
<dbReference type="EC" id="2.4.1.187" evidence="5"/>
<keyword evidence="2 5" id="KW-0808">Transferase</keyword>
<keyword evidence="1 5" id="KW-0328">Glycosyltransferase</keyword>
<name>A0A1I2R942_9LACO</name>
<evidence type="ECO:0000256" key="5">
    <source>
        <dbReference type="HAMAP-Rule" id="MF_02070"/>
    </source>
</evidence>
<dbReference type="AlphaFoldDB" id="A0A1I2R942"/>
<dbReference type="PANTHER" id="PTHR34136">
    <property type="match status" value="1"/>
</dbReference>
<comment type="similarity">
    <text evidence="5">Belongs to the glycosyltransferase 26 family. TagA/TarA subfamily.</text>
</comment>
<organism evidence="6 7">
    <name type="scientific">Ligilactobacillus ruminis DSM 20403 = NBRC 102161</name>
    <dbReference type="NCBI Taxonomy" id="1423798"/>
    <lineage>
        <taxon>Bacteria</taxon>
        <taxon>Bacillati</taxon>
        <taxon>Bacillota</taxon>
        <taxon>Bacilli</taxon>
        <taxon>Lactobacillales</taxon>
        <taxon>Lactobacillaceae</taxon>
        <taxon>Ligilactobacillus</taxon>
    </lineage>
</organism>
<keyword evidence="3 5" id="KW-0777">Teichoic acid biosynthesis</keyword>
<comment type="function">
    <text evidence="5">Catalyzes the conversion of GlcNAc-PP-undecaprenol into ManNAc-GlcNAc-PP-undecaprenol, the first committed lipid intermediate in the de novo synthesis of teichoic acid.</text>
</comment>
<sequence>MTQPFSTVNVLGFDFIKATQQEFVEQLKKDSLSHKNRFVVTVNPEIVLTALNDPEYSSVIKGADYLTADGIGIVKGAKILGSSLPGRVTGFDTMTAILKWCDEERKKIYFLGAKNEVIMTMIEKIKATYPGIVIAGFHDGYFKDETRIVREIQSSEPDFVFCALGFPKQEYFIEKNRRVTDAIWMGIGGSFDVLAGYAERAPQLWIDHHIEWLYRLYKEPTRFLRMMALPKYLLLVYRYKFFGK</sequence>
<dbReference type="GO" id="GO:0047244">
    <property type="term" value="F:N-acetylglucosaminyldiphosphoundecaprenol N-acetyl-beta-D-mannosaminyltransferase activity"/>
    <property type="evidence" value="ECO:0007669"/>
    <property type="project" value="UniProtKB-UniRule"/>
</dbReference>
<dbReference type="InterPro" id="IPR034714">
    <property type="entry name" value="TagA_TarA"/>
</dbReference>
<dbReference type="OrthoDB" id="9771846at2"/>
<evidence type="ECO:0000313" key="7">
    <source>
        <dbReference type="Proteomes" id="UP000182635"/>
    </source>
</evidence>
<proteinExistence type="inferred from homology"/>
<dbReference type="PANTHER" id="PTHR34136:SF1">
    <property type="entry name" value="UDP-N-ACETYL-D-MANNOSAMINURONIC ACID TRANSFERASE"/>
    <property type="match status" value="1"/>
</dbReference>
<dbReference type="GO" id="GO:0071555">
    <property type="term" value="P:cell wall organization"/>
    <property type="evidence" value="ECO:0007669"/>
    <property type="project" value="UniProtKB-KW"/>
</dbReference>
<dbReference type="EMBL" id="FOPI01000015">
    <property type="protein sequence ID" value="SFG36573.1"/>
    <property type="molecule type" value="Genomic_DNA"/>
</dbReference>
<dbReference type="CDD" id="cd06533">
    <property type="entry name" value="Glyco_transf_WecG_TagA"/>
    <property type="match status" value="1"/>
</dbReference>
<comment type="pathway">
    <text evidence="5">Cell wall biogenesis; teichoic acid biosynthesis.</text>
</comment>
<dbReference type="RefSeq" id="WP_046922585.1">
    <property type="nucleotide sequence ID" value="NZ_AYYL01000029.1"/>
</dbReference>
<evidence type="ECO:0000313" key="6">
    <source>
        <dbReference type="EMBL" id="SFG36573.1"/>
    </source>
</evidence>
<keyword evidence="4 5" id="KW-0961">Cell wall biogenesis/degradation</keyword>
<dbReference type="Pfam" id="PF03808">
    <property type="entry name" value="Glyco_tran_WecG"/>
    <property type="match status" value="1"/>
</dbReference>
<gene>
    <name evidence="6" type="ORF">SAMN02910432_01060</name>
</gene>
<evidence type="ECO:0000256" key="3">
    <source>
        <dbReference type="ARBA" id="ARBA00022944"/>
    </source>
</evidence>
<dbReference type="HAMAP" id="MF_02070">
    <property type="entry name" value="TagA_TarA"/>
    <property type="match status" value="1"/>
</dbReference>
<reference evidence="7" key="1">
    <citation type="submission" date="2016-10" db="EMBL/GenBank/DDBJ databases">
        <authorList>
            <person name="Varghese N."/>
            <person name="Submissions S."/>
        </authorList>
    </citation>
    <scope>NUCLEOTIDE SEQUENCE [LARGE SCALE GENOMIC DNA]</scope>
    <source>
        <strain evidence="7">DSM 20403</strain>
    </source>
</reference>
<dbReference type="GO" id="GO:0019350">
    <property type="term" value="P:teichoic acid biosynthetic process"/>
    <property type="evidence" value="ECO:0007669"/>
    <property type="project" value="UniProtKB-UniRule"/>
</dbReference>
<evidence type="ECO:0000256" key="2">
    <source>
        <dbReference type="ARBA" id="ARBA00022679"/>
    </source>
</evidence>
<accession>A0A1I2R942</accession>